<dbReference type="Proteomes" id="UP000276133">
    <property type="component" value="Unassembled WGS sequence"/>
</dbReference>
<evidence type="ECO:0000313" key="3">
    <source>
        <dbReference type="Proteomes" id="UP000276133"/>
    </source>
</evidence>
<comment type="caution">
    <text evidence="2">The sequence shown here is derived from an EMBL/GenBank/DDBJ whole genome shotgun (WGS) entry which is preliminary data.</text>
</comment>
<evidence type="ECO:0000313" key="2">
    <source>
        <dbReference type="EMBL" id="RNA25547.1"/>
    </source>
</evidence>
<name>A0A3M7RQA2_BRAPC</name>
<feature type="region of interest" description="Disordered" evidence="1">
    <location>
        <begin position="1"/>
        <end position="23"/>
    </location>
</feature>
<dbReference type="AlphaFoldDB" id="A0A3M7RQA2"/>
<evidence type="ECO:0000256" key="1">
    <source>
        <dbReference type="SAM" id="MobiDB-lite"/>
    </source>
</evidence>
<dbReference type="EMBL" id="REGN01002906">
    <property type="protein sequence ID" value="RNA25547.1"/>
    <property type="molecule type" value="Genomic_DNA"/>
</dbReference>
<feature type="compositionally biased region" description="Low complexity" evidence="1">
    <location>
        <begin position="9"/>
        <end position="23"/>
    </location>
</feature>
<sequence>MFGLNEADSFSNSVVSSPESTSEMQNIEKTFFTNDFTRYALKKCPYLFFQKKVVEFRLNLEKFQNNLVLKISLQNTLQFFSFLKPFKINARNKREGCDTSFENECRVLRK</sequence>
<proteinExistence type="predicted"/>
<gene>
    <name evidence="2" type="ORF">BpHYR1_017027</name>
</gene>
<accession>A0A3M7RQA2</accession>
<organism evidence="2 3">
    <name type="scientific">Brachionus plicatilis</name>
    <name type="common">Marine rotifer</name>
    <name type="synonym">Brachionus muelleri</name>
    <dbReference type="NCBI Taxonomy" id="10195"/>
    <lineage>
        <taxon>Eukaryota</taxon>
        <taxon>Metazoa</taxon>
        <taxon>Spiralia</taxon>
        <taxon>Gnathifera</taxon>
        <taxon>Rotifera</taxon>
        <taxon>Eurotatoria</taxon>
        <taxon>Monogononta</taxon>
        <taxon>Pseudotrocha</taxon>
        <taxon>Ploima</taxon>
        <taxon>Brachionidae</taxon>
        <taxon>Brachionus</taxon>
    </lineage>
</organism>
<reference evidence="2 3" key="1">
    <citation type="journal article" date="2018" name="Sci. Rep.">
        <title>Genomic signatures of local adaptation to the degree of environmental predictability in rotifers.</title>
        <authorList>
            <person name="Franch-Gras L."/>
            <person name="Hahn C."/>
            <person name="Garcia-Roger E.M."/>
            <person name="Carmona M.J."/>
            <person name="Serra M."/>
            <person name="Gomez A."/>
        </authorList>
    </citation>
    <scope>NUCLEOTIDE SEQUENCE [LARGE SCALE GENOMIC DNA]</scope>
    <source>
        <strain evidence="2">HYR1</strain>
    </source>
</reference>
<protein>
    <submittedName>
        <fullName evidence="2">Uncharacterized protein</fullName>
    </submittedName>
</protein>
<keyword evidence="3" id="KW-1185">Reference proteome</keyword>